<dbReference type="Pfam" id="PF18813">
    <property type="entry name" value="PBECR4"/>
    <property type="match status" value="1"/>
</dbReference>
<organism evidence="2 3">
    <name type="scientific">Hungatella hathewayi WAL-18680</name>
    <dbReference type="NCBI Taxonomy" id="742737"/>
    <lineage>
        <taxon>Bacteria</taxon>
        <taxon>Bacillati</taxon>
        <taxon>Bacillota</taxon>
        <taxon>Clostridia</taxon>
        <taxon>Lachnospirales</taxon>
        <taxon>Lachnospiraceae</taxon>
        <taxon>Hungatella</taxon>
    </lineage>
</organism>
<gene>
    <name evidence="2" type="ORF">HMPREF9473_02901</name>
</gene>
<dbReference type="HOGENOM" id="CLU_118498_0_0_9"/>
<feature type="domain" description="Phage-Barnase-EndoU-ColicinE5/D-RelE like nuclease 4" evidence="1">
    <location>
        <begin position="4"/>
        <end position="189"/>
    </location>
</feature>
<sequence>MDLLQKCAVAFEHLLPYKYHFTIGRKGKMLTFTLDFDKADFHHLAGLHKLRDNVHFLTGKRTDIYNGVLDGKLTYAQAKQSVYFSEMESRLEPLASLESFLDSNEIVFRFNEKIQKFSLIKADYLLENRYKDSDVYLFLAQRAGTETQVCRSFFPKQKLDYTAGQPRYTLLKKEKVDTRTGIITIQYDRLTPPN</sequence>
<dbReference type="AlphaFoldDB" id="G5IHC3"/>
<dbReference type="PATRIC" id="fig|742737.3.peg.2901"/>
<dbReference type="OrthoDB" id="2228086at2"/>
<reference evidence="2 3" key="1">
    <citation type="submission" date="2011-08" db="EMBL/GenBank/DDBJ databases">
        <title>The Genome Sequence of Clostridium hathewayi WAL-18680.</title>
        <authorList>
            <consortium name="The Broad Institute Genome Sequencing Platform"/>
            <person name="Earl A."/>
            <person name="Ward D."/>
            <person name="Feldgarden M."/>
            <person name="Gevers D."/>
            <person name="Finegold S.M."/>
            <person name="Summanen P.H."/>
            <person name="Molitoris D.R."/>
            <person name="Song M."/>
            <person name="Daigneault M."/>
            <person name="Allen-Vercoe E."/>
            <person name="Young S.K."/>
            <person name="Zeng Q."/>
            <person name="Gargeya S."/>
            <person name="Fitzgerald M."/>
            <person name="Haas B."/>
            <person name="Abouelleil A."/>
            <person name="Alvarado L."/>
            <person name="Arachchi H.M."/>
            <person name="Berlin A."/>
            <person name="Brown A."/>
            <person name="Chapman S.B."/>
            <person name="Chen Z."/>
            <person name="Dunbar C."/>
            <person name="Freedman E."/>
            <person name="Gearin G."/>
            <person name="Gellesch M."/>
            <person name="Goldberg J."/>
            <person name="Griggs A."/>
            <person name="Gujja S."/>
            <person name="Heiman D."/>
            <person name="Howarth C."/>
            <person name="Larson L."/>
            <person name="Lui A."/>
            <person name="MacDonald P.J.P."/>
            <person name="Montmayeur A."/>
            <person name="Murphy C."/>
            <person name="Neiman D."/>
            <person name="Pearson M."/>
            <person name="Priest M."/>
            <person name="Roberts A."/>
            <person name="Saif S."/>
            <person name="Shea T."/>
            <person name="Shenoy N."/>
            <person name="Sisk P."/>
            <person name="Stolte C."/>
            <person name="Sykes S."/>
            <person name="Wortman J."/>
            <person name="Nusbaum C."/>
            <person name="Birren B."/>
        </authorList>
    </citation>
    <scope>NUCLEOTIDE SEQUENCE [LARGE SCALE GENOMIC DNA]</scope>
    <source>
        <strain evidence="2 3">WAL-18680</strain>
    </source>
</reference>
<proteinExistence type="predicted"/>
<dbReference type="EMBL" id="ADLN01000075">
    <property type="protein sequence ID" value="EHI59194.1"/>
    <property type="molecule type" value="Genomic_DNA"/>
</dbReference>
<evidence type="ECO:0000259" key="1">
    <source>
        <dbReference type="Pfam" id="PF18813"/>
    </source>
</evidence>
<protein>
    <recommendedName>
        <fullName evidence="1">Phage-Barnase-EndoU-ColicinE5/D-RelE like nuclease 4 domain-containing protein</fullName>
    </recommendedName>
</protein>
<dbReference type="InterPro" id="IPR041420">
    <property type="entry name" value="PBECR4"/>
</dbReference>
<comment type="caution">
    <text evidence="2">The sequence shown here is derived from an EMBL/GenBank/DDBJ whole genome shotgun (WGS) entry which is preliminary data.</text>
</comment>
<dbReference type="Proteomes" id="UP000005384">
    <property type="component" value="Unassembled WGS sequence"/>
</dbReference>
<accession>G5IHC3</accession>
<dbReference type="RefSeq" id="WP_006780879.1">
    <property type="nucleotide sequence ID" value="NZ_CP040506.1"/>
</dbReference>
<keyword evidence="3" id="KW-1185">Reference proteome</keyword>
<evidence type="ECO:0000313" key="2">
    <source>
        <dbReference type="EMBL" id="EHI59194.1"/>
    </source>
</evidence>
<name>G5IHC3_9FIRM</name>
<evidence type="ECO:0000313" key="3">
    <source>
        <dbReference type="Proteomes" id="UP000005384"/>
    </source>
</evidence>